<reference evidence="1" key="1">
    <citation type="journal article" date="2018" name="Genome Biol.">
        <title>SKESA: strategic k-mer extension for scrupulous assemblies.</title>
        <authorList>
            <person name="Souvorov A."/>
            <person name="Agarwala R."/>
            <person name="Lipman D.J."/>
        </authorList>
    </citation>
    <scope>NUCLEOTIDE SEQUENCE</scope>
    <source>
        <strain evidence="1">405-87</strain>
    </source>
</reference>
<comment type="caution">
    <text evidence="1">The sequence shown here is derived from an EMBL/GenBank/DDBJ whole genome shotgun (WGS) entry which is preliminary data.</text>
</comment>
<reference evidence="1" key="2">
    <citation type="submission" date="2018-07" db="EMBL/GenBank/DDBJ databases">
        <authorList>
            <consortium name="NCBI Pathogen Detection Project"/>
        </authorList>
    </citation>
    <scope>NUCLEOTIDE SEQUENCE</scope>
    <source>
        <strain evidence="1">405-87</strain>
    </source>
</reference>
<proteinExistence type="predicted"/>
<evidence type="ECO:0000313" key="1">
    <source>
        <dbReference type="EMBL" id="HAF7986949.1"/>
    </source>
</evidence>
<protein>
    <submittedName>
        <fullName evidence="1">Tail fiber assembly protein</fullName>
    </submittedName>
</protein>
<gene>
    <name evidence="1" type="ORF">GND80_001653</name>
</gene>
<sequence>MMHMKNIVPNPPGTPEQRQLTEKFCVTWLFDEDGKNWYDEQKNFAADTLKIAYNKNGIIVSISKDVSMINPAGLSVVELPDISANRQADISGKWRFVDGVVSPVPVDYHKKAESQRQNLLDDANDTTADWRTELSLGIISDEDKACLVKWMTYIKALKALDLSDVKDEAGFKTIKWPDKPEKPLTKQE</sequence>
<dbReference type="InterPro" id="IPR003458">
    <property type="entry name" value="Phage_T4_Gp38_tail_assem"/>
</dbReference>
<accession>A0A753B6D7</accession>
<dbReference type="Pfam" id="PF02413">
    <property type="entry name" value="Caudo_TAP"/>
    <property type="match status" value="1"/>
</dbReference>
<name>A0A753B6D7_SALHO</name>
<dbReference type="EMBL" id="DAAWID010000006">
    <property type="protein sequence ID" value="HAF7986949.1"/>
    <property type="molecule type" value="Genomic_DNA"/>
</dbReference>
<organism evidence="1">
    <name type="scientific">Salmonella enterica subsp. houtenae serovar 45:g,z51:-</name>
    <dbReference type="NCBI Taxonomy" id="1967611"/>
    <lineage>
        <taxon>Bacteria</taxon>
        <taxon>Pseudomonadati</taxon>
        <taxon>Pseudomonadota</taxon>
        <taxon>Gammaproteobacteria</taxon>
        <taxon>Enterobacterales</taxon>
        <taxon>Enterobacteriaceae</taxon>
        <taxon>Salmonella</taxon>
    </lineage>
</organism>
<dbReference type="AlphaFoldDB" id="A0A753B6D7"/>